<dbReference type="STRING" id="1314785.A0A165D0Y1"/>
<dbReference type="OrthoDB" id="5570013at2759"/>
<feature type="transmembrane region" description="Helical" evidence="2">
    <location>
        <begin position="75"/>
        <end position="97"/>
    </location>
</feature>
<keyword evidence="2" id="KW-1133">Transmembrane helix</keyword>
<protein>
    <submittedName>
        <fullName evidence="3">Uncharacterized protein</fullName>
    </submittedName>
</protein>
<gene>
    <name evidence="3" type="ORF">LAESUDRAFT_728604</name>
</gene>
<feature type="compositionally biased region" description="Polar residues" evidence="1">
    <location>
        <begin position="11"/>
        <end position="21"/>
    </location>
</feature>
<proteinExistence type="predicted"/>
<reference evidence="3 4" key="1">
    <citation type="journal article" date="2016" name="Mol. Biol. Evol.">
        <title>Comparative Genomics of Early-Diverging Mushroom-Forming Fungi Provides Insights into the Origins of Lignocellulose Decay Capabilities.</title>
        <authorList>
            <person name="Nagy L.G."/>
            <person name="Riley R."/>
            <person name="Tritt A."/>
            <person name="Adam C."/>
            <person name="Daum C."/>
            <person name="Floudas D."/>
            <person name="Sun H."/>
            <person name="Yadav J.S."/>
            <person name="Pangilinan J."/>
            <person name="Larsson K.H."/>
            <person name="Matsuura K."/>
            <person name="Barry K."/>
            <person name="Labutti K."/>
            <person name="Kuo R."/>
            <person name="Ohm R.A."/>
            <person name="Bhattacharya S.S."/>
            <person name="Shirouzu T."/>
            <person name="Yoshinaga Y."/>
            <person name="Martin F.M."/>
            <person name="Grigoriev I.V."/>
            <person name="Hibbett D.S."/>
        </authorList>
    </citation>
    <scope>NUCLEOTIDE SEQUENCE [LARGE SCALE GENOMIC DNA]</scope>
    <source>
        <strain evidence="3 4">93-53</strain>
    </source>
</reference>
<keyword evidence="4" id="KW-1185">Reference proteome</keyword>
<dbReference type="GeneID" id="63826499"/>
<dbReference type="RefSeq" id="XP_040761654.1">
    <property type="nucleotide sequence ID" value="XM_040909470.1"/>
</dbReference>
<organism evidence="3 4">
    <name type="scientific">Laetiporus sulphureus 93-53</name>
    <dbReference type="NCBI Taxonomy" id="1314785"/>
    <lineage>
        <taxon>Eukaryota</taxon>
        <taxon>Fungi</taxon>
        <taxon>Dikarya</taxon>
        <taxon>Basidiomycota</taxon>
        <taxon>Agaricomycotina</taxon>
        <taxon>Agaricomycetes</taxon>
        <taxon>Polyporales</taxon>
        <taxon>Laetiporus</taxon>
    </lineage>
</organism>
<sequence length="490" mass="54012">MIIDDTPASPKKTQQRLSEASPQYDVEHAPPPAYPGPQSDWARAVASYGIHAGPRSLLLPLREETKKGEPAERRFIKAFLVAFSIWAVLAFLASITVDSAFRKSRHPRWRSIPEEEDDRLGWPLASDGRIIRCVSGYPEWSQHGLPDPTTSFELPLSLDALYLFSRGTLSRGTVHFVQDSQWPPRDSARVEVSLLHSTTADLEVASVCLMEREEGQRGIALLTPMKWRTSPSARFRFEVTVLMPATSTEYPLNVSAFETDLPMFSHYVDELPSELLFRTLSLRSKDARIHVQSVHAERAELRTTNGAIEGEFHTSDTLTLTTSNAHIRADVYLYHDDLNESSTKVNMHTSNAAIISSVNLISTSPSHPSIGGSFEVSSETSNGPLSLTFPFSASSSRLDAIARTSNAHISATVNPAYEGSFEVRTSNAKPAVFYDGRVEDPSGRGRRRYMTESQVGKTMVGEVSWGRPESGVHVGSVSLRTSNAPAVLSL</sequence>
<evidence type="ECO:0000313" key="4">
    <source>
        <dbReference type="Proteomes" id="UP000076871"/>
    </source>
</evidence>
<dbReference type="AlphaFoldDB" id="A0A165D0Y1"/>
<keyword evidence="2" id="KW-0472">Membrane</keyword>
<name>A0A165D0Y1_9APHY</name>
<dbReference type="InParanoid" id="A0A165D0Y1"/>
<dbReference type="Proteomes" id="UP000076871">
    <property type="component" value="Unassembled WGS sequence"/>
</dbReference>
<feature type="region of interest" description="Disordered" evidence="1">
    <location>
        <begin position="1"/>
        <end position="37"/>
    </location>
</feature>
<evidence type="ECO:0000313" key="3">
    <source>
        <dbReference type="EMBL" id="KZT03914.1"/>
    </source>
</evidence>
<keyword evidence="2" id="KW-0812">Transmembrane</keyword>
<evidence type="ECO:0000256" key="1">
    <source>
        <dbReference type="SAM" id="MobiDB-lite"/>
    </source>
</evidence>
<evidence type="ECO:0000256" key="2">
    <source>
        <dbReference type="SAM" id="Phobius"/>
    </source>
</evidence>
<accession>A0A165D0Y1</accession>
<dbReference type="EMBL" id="KV427640">
    <property type="protein sequence ID" value="KZT03914.1"/>
    <property type="molecule type" value="Genomic_DNA"/>
</dbReference>